<dbReference type="Pfam" id="PF02446">
    <property type="entry name" value="Glyco_hydro_77"/>
    <property type="match status" value="1"/>
</dbReference>
<dbReference type="InterPro" id="IPR017853">
    <property type="entry name" value="GH"/>
</dbReference>
<proteinExistence type="inferred from homology"/>
<dbReference type="Pfam" id="PF00128">
    <property type="entry name" value="Alpha-amylase"/>
    <property type="match status" value="1"/>
</dbReference>
<keyword evidence="13" id="KW-1185">Reference proteome</keyword>
<evidence type="ECO:0000256" key="3">
    <source>
        <dbReference type="ARBA" id="ARBA00012560"/>
    </source>
</evidence>
<dbReference type="NCBIfam" id="TIGR02401">
    <property type="entry name" value="trehalose_TreY"/>
    <property type="match status" value="1"/>
</dbReference>
<name>A0ABW4ZJ14_9SPHI</name>
<evidence type="ECO:0000259" key="11">
    <source>
        <dbReference type="SMART" id="SM00642"/>
    </source>
</evidence>
<evidence type="ECO:0000256" key="6">
    <source>
        <dbReference type="ARBA" id="ARBA00022679"/>
    </source>
</evidence>
<sequence length="1402" mass="161778">MNNPISTYRVQFHKGFNFEAFQQIIPYLHDLGVKTIYASPIFTSTPGSTHGYDGLNPHEINPEIGTEEQLRQISAQLKVANIKWVQDIVPNHMAFHPANPWLTDVLEKGKQSEYASFFDINWESETYNGKILVPFLGTSLNEAINNELRLEFDGIRFVFKYYDSAYPLSPKSYSAVLNSIGSNLQDVRQLIQQLDDLQQVEHSKTFSNQWSEVLLQLDSLMRDAAVKAHIDNCLEVVNSNRGVLSQILDEQVYKLEHWKETDKQINFRRFFTVNGLICLNIQDGQVFSYFHSYVKELLDDGIFQGLRIDHIDGLSDPELYLKELRSLVGEDVYIIVEKILGPSEVLPNSWPIEGNTGYDFLSMVNNLFANDDAEKAFTKYYKKLIGDKRPVGELIAEKKGYILRQHMAGELDNLYQLFLDLNLIDRTEIETDGDLREAIAEFLIYCPVYRYYGNRLPLEAEEANAIQDILNRIRNKKALLHSAVNLLEQALLIKPAKEDPGYRERAMKFYMRCMQFTGPLMAKGVEDTLMYTYNRFIGHNEVGDSPETFGYDIETFHKLMAERQLNWPLSLNGTSTHDTKRGEDVRARLNVLTDLADRWIGTIQLWQELNAESSQQYHLSENDEYFIYQTLVGTMPMPGENDSDYETRIHEYLVKALREGKISSDWAKPDEDYERRAMDFASALLDKDGAFYKLLRKFNRNIADFGIANSLAQLVLKFTCPGVPDIYQGTELWDLSLVDPDNRRPVNYSHRAALLEKLDSTQTDTKLMAKLWEDRYSGAIKLWLTKTLLKLRADNQEFFMQADYFPLEVKGKYKDHVLAFARRFQHQWMIVAVPLHLARISKMGKKDFQNLKWKNTRIVLPSNIPSEMEDLVMKSISKAGKEIFIKEAFAKTPFAVFKLQKRESGRGAGVLLHITSLPSPFGIGDFGPGAKTFADYLSSAGQKYWQILPLSPTEAGQGYSPYSAISTMGGNTLLISPELLAEEGLLDASMLQQYRIKSERVVDYASAKQIKDRLFDEAYHNFCNSESSLRDDFRNFCERESHWLDDFAFYLSLKNQNQGKPWFEWPPEYKLRDKKALEQFSEINSDVLNKIKWLQFIFLKQWTNLKNYCNKSGIKLFGDLPFYVSNDSSDVWANKDIFCLDEDGRMTGMAGVPPDYFNDNGQLWGMPVFKWDVLKGQNYDWWIQRIRKNMQLYDLLRLDHFRAFSSYWDVPSGEETAKNGEWKPGPASDFFRVLEQELGELPFVAEDLGDVDQPVYDLRDEFGLPGMRVLQFSFGDDGAQSVHSLHNFNPNSVVYTGTHDNNTTKGWFRKDADIATRENLNEYLGKEPTEKNIHLLLGKRAYSSVARIVILPMQDVIGLDEKARMNTPASVENNWTWRLKAKQLRQKHSKRLLSWARMFNRG</sequence>
<gene>
    <name evidence="12" type="primary">treY</name>
    <name evidence="12" type="ORF">ACFSJU_06485</name>
</gene>
<dbReference type="CDD" id="cd11336">
    <property type="entry name" value="AmyAc_MTSase"/>
    <property type="match status" value="1"/>
</dbReference>
<evidence type="ECO:0000256" key="2">
    <source>
        <dbReference type="ARBA" id="ARBA00005684"/>
    </source>
</evidence>
<keyword evidence="5 10" id="KW-0328">Glycosyltransferase</keyword>
<comment type="similarity">
    <text evidence="2 10">Belongs to the disproportionating enzyme family.</text>
</comment>
<keyword evidence="12" id="KW-0413">Isomerase</keyword>
<dbReference type="EMBL" id="JBHUHZ010000001">
    <property type="protein sequence ID" value="MFD2162033.1"/>
    <property type="molecule type" value="Genomic_DNA"/>
</dbReference>
<dbReference type="PANTHER" id="PTHR32438">
    <property type="entry name" value="4-ALPHA-GLUCANOTRANSFERASE DPE1, CHLOROPLASTIC/AMYLOPLASTIC"/>
    <property type="match status" value="1"/>
</dbReference>
<dbReference type="InterPro" id="IPR003385">
    <property type="entry name" value="Glyco_hydro_77"/>
</dbReference>
<reference evidence="13" key="1">
    <citation type="journal article" date="2019" name="Int. J. Syst. Evol. Microbiol.">
        <title>The Global Catalogue of Microorganisms (GCM) 10K type strain sequencing project: providing services to taxonomists for standard genome sequencing and annotation.</title>
        <authorList>
            <consortium name="The Broad Institute Genomics Platform"/>
            <consortium name="The Broad Institute Genome Sequencing Center for Infectious Disease"/>
            <person name="Wu L."/>
            <person name="Ma J."/>
        </authorList>
    </citation>
    <scope>NUCLEOTIDE SEQUENCE [LARGE SCALE GENOMIC DNA]</scope>
    <source>
        <strain evidence="13">KCTC 42217</strain>
    </source>
</reference>
<evidence type="ECO:0000256" key="4">
    <source>
        <dbReference type="ARBA" id="ARBA00020295"/>
    </source>
</evidence>
<dbReference type="RefSeq" id="WP_255898048.1">
    <property type="nucleotide sequence ID" value="NZ_JAFMZO010000001.1"/>
</dbReference>
<evidence type="ECO:0000256" key="7">
    <source>
        <dbReference type="ARBA" id="ARBA00023277"/>
    </source>
</evidence>
<dbReference type="SMART" id="SM00642">
    <property type="entry name" value="Aamy"/>
    <property type="match status" value="1"/>
</dbReference>
<dbReference type="SUPFAM" id="SSF51445">
    <property type="entry name" value="(Trans)glycosidases"/>
    <property type="match status" value="2"/>
</dbReference>
<dbReference type="EC" id="2.4.1.25" evidence="3 10"/>
<comment type="catalytic activity">
    <reaction evidence="1 10">
        <text>Transfers a segment of a (1-&gt;4)-alpha-D-glucan to a new position in an acceptor, which may be glucose or a (1-&gt;4)-alpha-D-glucan.</text>
        <dbReference type="EC" id="2.4.1.25"/>
    </reaction>
</comment>
<keyword evidence="6 10" id="KW-0808">Transferase</keyword>
<dbReference type="InterPro" id="IPR012767">
    <property type="entry name" value="Trehalose_TreY"/>
</dbReference>
<dbReference type="Gene3D" id="3.30.1590.10">
    <property type="entry name" value="Maltooligosyl trehalose synthase, domain 2"/>
    <property type="match status" value="1"/>
</dbReference>
<dbReference type="Proteomes" id="UP001597387">
    <property type="component" value="Unassembled WGS sequence"/>
</dbReference>
<dbReference type="NCBIfam" id="TIGR00217">
    <property type="entry name" value="malQ"/>
    <property type="match status" value="1"/>
</dbReference>
<feature type="domain" description="Glycosyl hydrolase family 13 catalytic" evidence="11">
    <location>
        <begin position="6"/>
        <end position="474"/>
    </location>
</feature>
<dbReference type="Gene3D" id="3.20.20.80">
    <property type="entry name" value="Glycosidases"/>
    <property type="match status" value="4"/>
</dbReference>
<keyword evidence="7 10" id="KW-0119">Carbohydrate metabolism</keyword>
<evidence type="ECO:0000256" key="5">
    <source>
        <dbReference type="ARBA" id="ARBA00022676"/>
    </source>
</evidence>
<evidence type="ECO:0000313" key="12">
    <source>
        <dbReference type="EMBL" id="MFD2162033.1"/>
    </source>
</evidence>
<comment type="caution">
    <text evidence="12">The sequence shown here is derived from an EMBL/GenBank/DDBJ whole genome shotgun (WGS) entry which is preliminary data.</text>
</comment>
<organism evidence="12 13">
    <name type="scientific">Paradesertivirga mongoliensis</name>
    <dbReference type="NCBI Taxonomy" id="2100740"/>
    <lineage>
        <taxon>Bacteria</taxon>
        <taxon>Pseudomonadati</taxon>
        <taxon>Bacteroidota</taxon>
        <taxon>Sphingobacteriia</taxon>
        <taxon>Sphingobacteriales</taxon>
        <taxon>Sphingobacteriaceae</taxon>
        <taxon>Paradesertivirga</taxon>
    </lineage>
</organism>
<dbReference type="PANTHER" id="PTHR32438:SF5">
    <property type="entry name" value="4-ALPHA-GLUCANOTRANSFERASE DPE1, CHLOROPLASTIC_AMYLOPLASTIC"/>
    <property type="match status" value="1"/>
</dbReference>
<evidence type="ECO:0000256" key="9">
    <source>
        <dbReference type="ARBA" id="ARBA00031501"/>
    </source>
</evidence>
<evidence type="ECO:0000256" key="1">
    <source>
        <dbReference type="ARBA" id="ARBA00000439"/>
    </source>
</evidence>
<dbReference type="NCBIfam" id="NF011080">
    <property type="entry name" value="PRK14508.1-3"/>
    <property type="match status" value="1"/>
</dbReference>
<dbReference type="InterPro" id="IPR006047">
    <property type="entry name" value="GH13_cat_dom"/>
</dbReference>
<evidence type="ECO:0000256" key="10">
    <source>
        <dbReference type="RuleBase" id="RU361207"/>
    </source>
</evidence>
<protein>
    <recommendedName>
        <fullName evidence="4 10">4-alpha-glucanotransferase</fullName>
        <ecNumber evidence="3 10">2.4.1.25</ecNumber>
    </recommendedName>
    <alternativeName>
        <fullName evidence="8 10">Amylomaltase</fullName>
    </alternativeName>
    <alternativeName>
        <fullName evidence="9 10">Disproportionating enzyme</fullName>
    </alternativeName>
</protein>
<evidence type="ECO:0000256" key="8">
    <source>
        <dbReference type="ARBA" id="ARBA00031423"/>
    </source>
</evidence>
<dbReference type="GO" id="GO:0047470">
    <property type="term" value="F:(1,4)-alpha-D-glucan 1-alpha-D-glucosylmutase activity"/>
    <property type="evidence" value="ECO:0007669"/>
    <property type="project" value="UniProtKB-EC"/>
</dbReference>
<accession>A0ABW4ZJ14</accession>
<evidence type="ECO:0000313" key="13">
    <source>
        <dbReference type="Proteomes" id="UP001597387"/>
    </source>
</evidence>